<proteinExistence type="predicted"/>
<dbReference type="InterPro" id="IPR014408">
    <property type="entry name" value="dGMP_Pdiesterase_EAL/HD-GYP"/>
</dbReference>
<dbReference type="EMBL" id="FUYJ01000010">
    <property type="protein sequence ID" value="SKB06065.1"/>
    <property type="molecule type" value="Genomic_DNA"/>
</dbReference>
<evidence type="ECO:0000313" key="3">
    <source>
        <dbReference type="EMBL" id="SKB06065.1"/>
    </source>
</evidence>
<dbReference type="PANTHER" id="PTHR33525:SF4">
    <property type="entry name" value="CYCLIC DI-GMP PHOSPHODIESTERASE CDGJ"/>
    <property type="match status" value="1"/>
</dbReference>
<evidence type="ECO:0000313" key="4">
    <source>
        <dbReference type="Proteomes" id="UP000190042"/>
    </source>
</evidence>
<sequence length="415" mass="47826">MNEYSIFIGRQPILGRQGNIYAYELLYRNSEKNVFPDINPEQATISLLVNTFLTIGVDQVTSGVPSFINFSGELLAQDIFMSLNPDKIVIEILENVEITPALLRRLQMFKEAGFKLALDDFVLQDQYIAYPQLFELVDIVKVDFMMTNTAEKTKIKEFFKKYPSIVLLAEKVETDADYQLALKSGYDLFQGYFFAKPEIIKSKEIPANTLVHLQIIEFFQKDTQSINELSELIMRDVSISYKLLRFINTLAFEVPKRISSIKQAIVLIGLNETKKWLQVLMLHDLGQDLQSGRVTALVELSLRRARACELLAKYKGKPNKDEYFLTGMFSMIDAVMGRKWEDILPLLSLSDVIINTLNGKETEMTPYMQLIIAVERFEWEQVKKLTEQLRIPEKKLSEISLNALRWSQGIEEHFS</sequence>
<dbReference type="SMART" id="SM00052">
    <property type="entry name" value="EAL"/>
    <property type="match status" value="1"/>
</dbReference>
<name>A0A1T4YXS4_9BACL</name>
<keyword evidence="4" id="KW-1185">Reference proteome</keyword>
<organism evidence="3 4">
    <name type="scientific">Sporosarcina newyorkensis</name>
    <dbReference type="NCBI Taxonomy" id="759851"/>
    <lineage>
        <taxon>Bacteria</taxon>
        <taxon>Bacillati</taxon>
        <taxon>Bacillota</taxon>
        <taxon>Bacilli</taxon>
        <taxon>Bacillales</taxon>
        <taxon>Caryophanaceae</taxon>
        <taxon>Sporosarcina</taxon>
    </lineage>
</organism>
<gene>
    <name evidence="3" type="ORF">SAMN04244570_0071</name>
</gene>
<dbReference type="InterPro" id="IPR052340">
    <property type="entry name" value="RNase_Y/CdgJ"/>
</dbReference>
<dbReference type="Gene3D" id="1.10.3210.10">
    <property type="entry name" value="Hypothetical protein af1432"/>
    <property type="match status" value="1"/>
</dbReference>
<dbReference type="AlphaFoldDB" id="A0A1T4YXS4"/>
<dbReference type="PROSITE" id="PS50883">
    <property type="entry name" value="EAL"/>
    <property type="match status" value="1"/>
</dbReference>
<dbReference type="SUPFAM" id="SSF109604">
    <property type="entry name" value="HD-domain/PDEase-like"/>
    <property type="match status" value="1"/>
</dbReference>
<protein>
    <submittedName>
        <fullName evidence="3">EAL and modified HD-GYP domain-containing signal transduction protein</fullName>
    </submittedName>
</protein>
<dbReference type="InterPro" id="IPR001633">
    <property type="entry name" value="EAL_dom"/>
</dbReference>
<accession>A0A1T4YXS4</accession>
<dbReference type="PIRSF" id="PIRSF003180">
    <property type="entry name" value="DiGMPpdiest_YuxH"/>
    <property type="match status" value="1"/>
</dbReference>
<feature type="domain" description="HDOD" evidence="2">
    <location>
        <begin position="205"/>
        <end position="395"/>
    </location>
</feature>
<dbReference type="RefSeq" id="WP_078818672.1">
    <property type="nucleotide sequence ID" value="NZ_FUYJ01000010.1"/>
</dbReference>
<evidence type="ECO:0000259" key="1">
    <source>
        <dbReference type="PROSITE" id="PS50883"/>
    </source>
</evidence>
<evidence type="ECO:0000259" key="2">
    <source>
        <dbReference type="PROSITE" id="PS51833"/>
    </source>
</evidence>
<dbReference type="Pfam" id="PF08668">
    <property type="entry name" value="HDOD"/>
    <property type="match status" value="1"/>
</dbReference>
<dbReference type="SUPFAM" id="SSF141868">
    <property type="entry name" value="EAL domain-like"/>
    <property type="match status" value="1"/>
</dbReference>
<reference evidence="4" key="1">
    <citation type="submission" date="2017-02" db="EMBL/GenBank/DDBJ databases">
        <authorList>
            <person name="Varghese N."/>
            <person name="Submissions S."/>
        </authorList>
    </citation>
    <scope>NUCLEOTIDE SEQUENCE [LARGE SCALE GENOMIC DNA]</scope>
    <source>
        <strain evidence="4">DSM 23966</strain>
    </source>
</reference>
<dbReference type="Proteomes" id="UP000190042">
    <property type="component" value="Unassembled WGS sequence"/>
</dbReference>
<dbReference type="InterPro" id="IPR035919">
    <property type="entry name" value="EAL_sf"/>
</dbReference>
<dbReference type="InterPro" id="IPR013976">
    <property type="entry name" value="HDOD"/>
</dbReference>
<dbReference type="Gene3D" id="3.20.20.450">
    <property type="entry name" value="EAL domain"/>
    <property type="match status" value="1"/>
</dbReference>
<feature type="domain" description="EAL" evidence="1">
    <location>
        <begin position="1"/>
        <end position="211"/>
    </location>
</feature>
<dbReference type="PROSITE" id="PS51833">
    <property type="entry name" value="HDOD"/>
    <property type="match status" value="1"/>
</dbReference>
<dbReference type="Pfam" id="PF00563">
    <property type="entry name" value="EAL"/>
    <property type="match status" value="1"/>
</dbReference>
<dbReference type="PANTHER" id="PTHR33525">
    <property type="match status" value="1"/>
</dbReference>